<feature type="compositionally biased region" description="Low complexity" evidence="3">
    <location>
        <begin position="521"/>
        <end position="531"/>
    </location>
</feature>
<feature type="region of interest" description="Disordered" evidence="3">
    <location>
        <begin position="391"/>
        <end position="424"/>
    </location>
</feature>
<dbReference type="InterPro" id="IPR028288">
    <property type="entry name" value="SCAR/WAVE_fam"/>
</dbReference>
<dbReference type="AlphaFoldDB" id="A0AAP0KDD4"/>
<dbReference type="PANTHER" id="PTHR12902">
    <property type="entry name" value="WASP-1"/>
    <property type="match status" value="1"/>
</dbReference>
<reference evidence="4 5" key="1">
    <citation type="submission" date="2024-01" db="EMBL/GenBank/DDBJ databases">
        <title>Genome assemblies of Stephania.</title>
        <authorList>
            <person name="Yang L."/>
        </authorList>
    </citation>
    <scope>NUCLEOTIDE SEQUENCE [LARGE SCALE GENOMIC DNA]</scope>
    <source>
        <strain evidence="4">YNDBR</strain>
        <tissue evidence="4">Leaf</tissue>
    </source>
</reference>
<feature type="region of interest" description="Disordered" evidence="3">
    <location>
        <begin position="654"/>
        <end position="678"/>
    </location>
</feature>
<proteinExistence type="inferred from homology"/>
<comment type="similarity">
    <text evidence="1 2">Belongs to the SCAR/WAVE family.</text>
</comment>
<feature type="compositionally biased region" description="Acidic residues" evidence="3">
    <location>
        <begin position="396"/>
        <end position="412"/>
    </location>
</feature>
<feature type="compositionally biased region" description="Low complexity" evidence="3">
    <location>
        <begin position="889"/>
        <end position="901"/>
    </location>
</feature>
<dbReference type="GO" id="GO:0034237">
    <property type="term" value="F:protein kinase A regulatory subunit binding"/>
    <property type="evidence" value="ECO:0007669"/>
    <property type="project" value="TreeGrafter"/>
</dbReference>
<protein>
    <recommendedName>
        <fullName evidence="2">Protein SCAR</fullName>
    </recommendedName>
    <alternativeName>
        <fullName evidence="2">Protein WAVE</fullName>
    </alternativeName>
</protein>
<feature type="compositionally biased region" description="Polar residues" evidence="3">
    <location>
        <begin position="581"/>
        <end position="591"/>
    </location>
</feature>
<dbReference type="GO" id="GO:0071933">
    <property type="term" value="F:Arp2/3 complex binding"/>
    <property type="evidence" value="ECO:0007669"/>
    <property type="project" value="TreeGrafter"/>
</dbReference>
<feature type="region of interest" description="Disordered" evidence="3">
    <location>
        <begin position="493"/>
        <end position="540"/>
    </location>
</feature>
<dbReference type="Gene3D" id="1.20.5.340">
    <property type="match status" value="1"/>
</dbReference>
<dbReference type="GO" id="GO:0030036">
    <property type="term" value="P:actin cytoskeleton organization"/>
    <property type="evidence" value="ECO:0007669"/>
    <property type="project" value="UniProtKB-UniRule"/>
</dbReference>
<dbReference type="PANTHER" id="PTHR12902:SF33">
    <property type="entry name" value="PROTEIN SCAR3"/>
    <property type="match status" value="1"/>
</dbReference>
<comment type="caution">
    <text evidence="4">The sequence shown here is derived from an EMBL/GenBank/DDBJ whole genome shotgun (WGS) entry which is preliminary data.</text>
</comment>
<feature type="compositionally biased region" description="Basic and acidic residues" evidence="3">
    <location>
        <begin position="413"/>
        <end position="422"/>
    </location>
</feature>
<feature type="compositionally biased region" description="Basic and acidic residues" evidence="3">
    <location>
        <begin position="608"/>
        <end position="624"/>
    </location>
</feature>
<feature type="compositionally biased region" description="Basic and acidic residues" evidence="3">
    <location>
        <begin position="655"/>
        <end position="677"/>
    </location>
</feature>
<evidence type="ECO:0000256" key="1">
    <source>
        <dbReference type="ARBA" id="ARBA00006993"/>
    </source>
</evidence>
<evidence type="ECO:0000256" key="3">
    <source>
        <dbReference type="SAM" id="MobiDB-lite"/>
    </source>
</evidence>
<comment type="function">
    <text evidence="2">Involved in regulation of actin and microtubule organization. Part of a WAVE complex that activates the Arp2/3 complex.</text>
</comment>
<accession>A0AAP0KDD4</accession>
<feature type="region of interest" description="Disordered" evidence="3">
    <location>
        <begin position="580"/>
        <end position="640"/>
    </location>
</feature>
<evidence type="ECO:0000256" key="2">
    <source>
        <dbReference type="RuleBase" id="RU367034"/>
    </source>
</evidence>
<sequence length="1093" mass="119783">MPLVRFEVRNEYGLGAAELFGGPKKYDSKDVLEGVAVAGMVGVLRQLGDLAELAAEVFQDLQEQVMAAADRSHKMMVRIQQMEETLPTVEKVVLSQKCHVYFAYTTGIRSGAEMAMYLTGPGIDWHANVQPRENHLVHSDTPNFIFESYEKCRGPPRLELLDKFDPSGPGACLKKYSDPSIFKNALTRTNPQNAEKAHGERNAKNVKSDWTRSGRIQFAPAKSFGQNLSEESGIAFGVRLGSEVGIGSSSFDSRTSSDGAECAFDASSSVQNKEPGHEGLLSRLQRQSCEASDPVFPCDQVVGSHDIDTNKSLQEESIRNSPSITWVEKTEIVNPADRAPENIMEAQNEASGTSSMLSDSCNLENEASVLVNGGPDGSFGARQIVHGAVSNKNQFDDADNESDSDMTEEFETDCDHQTKETTDLQSQNFRISGREDEENSASFSIESNLSNKHAVINFAKSVSKEDFHPKSCNLLEVTDRLKDLEITIGDMAATDSNVPGLPTSLGDESIPNLNFSKKSDSLISDSSTSTKPKSLVSDSKSSICWTNGGLLGLEPSKPPDSKALNSANGDCLHGMQADEQCLSSETSIPKSNSDESTEKVNMSFKSRKPTEKNPGPEEGRERSSDYVGPNNLPPDQLTTTSGSKIFLANHSCSTLDHDKQDNSKDSSSTDRPGDAHGCDLVNSSIGNLGTEFCAIPDVQSPSNEENKKNLGSLTGIFRNDRLDINISNSLGESSEFMKKSHLKLQNSHSIQQKGSNGNLKQTSSISNHGENLEHKESTDFLCSSPPVQHMKISFNPVGGLETPKLKLKITDKLHFSEGTTDFVFSSFQLLPEHPIQPKDIDYESDDETMYGSSLYMSDELMSHLSEASAEQWESDEAPADQGSKGYGASHRTSSIRSISSSGEPEGIAIDSIYADSDYKSMETDNGLQTMHDGSVFELPSFVADGSLEGRKDEKSFIYGIVKILCCNILMSQCHRHLHFHHYNGVLEKTSPMQLTMNTALSLKLLAIQSICKDQQNFNGQREVSMVINGQAIEKKEDFLRQINRQSLNLRSAVKELPMRKLNHPRDVKVTVILEKANAIRQAFVGSDEEDDDD</sequence>
<gene>
    <name evidence="4" type="ORF">Syun_008832</name>
</gene>
<keyword evidence="2" id="KW-0009">Actin-binding</keyword>
<dbReference type="GO" id="GO:0005856">
    <property type="term" value="C:cytoskeleton"/>
    <property type="evidence" value="ECO:0007669"/>
    <property type="project" value="UniProtKB-SubCell"/>
</dbReference>
<keyword evidence="5" id="KW-1185">Reference proteome</keyword>
<keyword evidence="2" id="KW-0963">Cytoplasm</keyword>
<feature type="compositionally biased region" description="Polar residues" evidence="3">
    <location>
        <begin position="744"/>
        <end position="769"/>
    </location>
</feature>
<keyword evidence="2" id="KW-0206">Cytoskeleton</keyword>
<dbReference type="GO" id="GO:0003779">
    <property type="term" value="F:actin binding"/>
    <property type="evidence" value="ECO:0007669"/>
    <property type="project" value="UniProtKB-UniRule"/>
</dbReference>
<evidence type="ECO:0000313" key="4">
    <source>
        <dbReference type="EMBL" id="KAK9150523.1"/>
    </source>
</evidence>
<comment type="subcellular location">
    <subcellularLocation>
        <location evidence="2">Cytoplasm</location>
        <location evidence="2">Cytoskeleton</location>
    </subcellularLocation>
</comment>
<organism evidence="4 5">
    <name type="scientific">Stephania yunnanensis</name>
    <dbReference type="NCBI Taxonomy" id="152371"/>
    <lineage>
        <taxon>Eukaryota</taxon>
        <taxon>Viridiplantae</taxon>
        <taxon>Streptophyta</taxon>
        <taxon>Embryophyta</taxon>
        <taxon>Tracheophyta</taxon>
        <taxon>Spermatophyta</taxon>
        <taxon>Magnoliopsida</taxon>
        <taxon>Ranunculales</taxon>
        <taxon>Menispermaceae</taxon>
        <taxon>Menispermoideae</taxon>
        <taxon>Cissampelideae</taxon>
        <taxon>Stephania</taxon>
    </lineage>
</organism>
<feature type="region of interest" description="Disordered" evidence="3">
    <location>
        <begin position="866"/>
        <end position="903"/>
    </location>
</feature>
<dbReference type="EMBL" id="JBBNAF010000004">
    <property type="protein sequence ID" value="KAK9150523.1"/>
    <property type="molecule type" value="Genomic_DNA"/>
</dbReference>
<evidence type="ECO:0000313" key="5">
    <source>
        <dbReference type="Proteomes" id="UP001420932"/>
    </source>
</evidence>
<name>A0AAP0KDD4_9MAGN</name>
<dbReference type="Proteomes" id="UP001420932">
    <property type="component" value="Unassembled WGS sequence"/>
</dbReference>
<dbReference type="GO" id="GO:2000601">
    <property type="term" value="P:positive regulation of Arp2/3 complex-mediated actin nucleation"/>
    <property type="evidence" value="ECO:0007669"/>
    <property type="project" value="TreeGrafter"/>
</dbReference>
<feature type="region of interest" description="Disordered" evidence="3">
    <location>
        <begin position="744"/>
        <end position="779"/>
    </location>
</feature>
<dbReference type="Gene3D" id="6.10.280.150">
    <property type="match status" value="1"/>
</dbReference>